<feature type="region of interest" description="Disordered" evidence="1">
    <location>
        <begin position="71"/>
        <end position="90"/>
    </location>
</feature>
<gene>
    <name evidence="2" type="ORF">g.5998</name>
</gene>
<feature type="region of interest" description="Disordered" evidence="1">
    <location>
        <begin position="97"/>
        <end position="132"/>
    </location>
</feature>
<accession>A0A1B6M8P6</accession>
<feature type="compositionally biased region" description="Basic and acidic residues" evidence="1">
    <location>
        <begin position="18"/>
        <end position="32"/>
    </location>
</feature>
<feature type="non-terminal residue" evidence="2">
    <location>
        <position position="132"/>
    </location>
</feature>
<feature type="region of interest" description="Disordered" evidence="1">
    <location>
        <begin position="1"/>
        <end position="44"/>
    </location>
</feature>
<name>A0A1B6M8P6_9HEMI</name>
<feature type="compositionally biased region" description="Basic and acidic residues" evidence="1">
    <location>
        <begin position="71"/>
        <end position="89"/>
    </location>
</feature>
<protein>
    <submittedName>
        <fullName evidence="2">Uncharacterized protein</fullName>
    </submittedName>
</protein>
<evidence type="ECO:0000313" key="2">
    <source>
        <dbReference type="EMBL" id="JAT32305.1"/>
    </source>
</evidence>
<sequence length="132" mass="15608">DKTRGRSRQCEPINTKSKYSELHENKEIERTTIESSQSKDLVQEKELGSKGNLYNRLDQQKYARIMSNDRISVDRSSKEKQKLALENHTNKSLPFIKYNRRSRTASVNCRSRSRSCEYRKRSRSRSRSNVYS</sequence>
<dbReference type="AlphaFoldDB" id="A0A1B6M8P6"/>
<dbReference type="EMBL" id="GEBQ01007672">
    <property type="protein sequence ID" value="JAT32305.1"/>
    <property type="molecule type" value="Transcribed_RNA"/>
</dbReference>
<feature type="non-terminal residue" evidence="2">
    <location>
        <position position="1"/>
    </location>
</feature>
<evidence type="ECO:0000256" key="1">
    <source>
        <dbReference type="SAM" id="MobiDB-lite"/>
    </source>
</evidence>
<proteinExistence type="predicted"/>
<reference evidence="2" key="1">
    <citation type="submission" date="2015-11" db="EMBL/GenBank/DDBJ databases">
        <title>De novo transcriptome assembly of four potential Pierce s Disease insect vectors from Arizona vineyards.</title>
        <authorList>
            <person name="Tassone E.E."/>
        </authorList>
    </citation>
    <scope>NUCLEOTIDE SEQUENCE</scope>
</reference>
<organism evidence="2">
    <name type="scientific">Graphocephala atropunctata</name>
    <dbReference type="NCBI Taxonomy" id="36148"/>
    <lineage>
        <taxon>Eukaryota</taxon>
        <taxon>Metazoa</taxon>
        <taxon>Ecdysozoa</taxon>
        <taxon>Arthropoda</taxon>
        <taxon>Hexapoda</taxon>
        <taxon>Insecta</taxon>
        <taxon>Pterygota</taxon>
        <taxon>Neoptera</taxon>
        <taxon>Paraneoptera</taxon>
        <taxon>Hemiptera</taxon>
        <taxon>Auchenorrhyncha</taxon>
        <taxon>Membracoidea</taxon>
        <taxon>Cicadellidae</taxon>
        <taxon>Cicadellinae</taxon>
        <taxon>Cicadellini</taxon>
        <taxon>Graphocephala</taxon>
    </lineage>
</organism>